<dbReference type="EMBL" id="NQIK02000005">
    <property type="protein sequence ID" value="KAF7570279.1"/>
    <property type="molecule type" value="Genomic_DNA"/>
</dbReference>
<protein>
    <submittedName>
        <fullName evidence="3">Uncharacterized protein</fullName>
    </submittedName>
</protein>
<organism evidence="3 4">
    <name type="scientific">Pyrenophora tritici-repentis</name>
    <dbReference type="NCBI Taxonomy" id="45151"/>
    <lineage>
        <taxon>Eukaryota</taxon>
        <taxon>Fungi</taxon>
        <taxon>Dikarya</taxon>
        <taxon>Ascomycota</taxon>
        <taxon>Pezizomycotina</taxon>
        <taxon>Dothideomycetes</taxon>
        <taxon>Pleosporomycetidae</taxon>
        <taxon>Pleosporales</taxon>
        <taxon>Pleosporineae</taxon>
        <taxon>Pleosporaceae</taxon>
        <taxon>Pyrenophora</taxon>
    </lineage>
</organism>
<evidence type="ECO:0000313" key="3">
    <source>
        <dbReference type="EMBL" id="KAI1510154.1"/>
    </source>
</evidence>
<keyword evidence="4" id="KW-1185">Reference proteome</keyword>
<accession>A0A2W1GDX7</accession>
<evidence type="ECO:0000313" key="4">
    <source>
        <dbReference type="Proteomes" id="UP000249757"/>
    </source>
</evidence>
<dbReference type="EMBL" id="NRDI02000018">
    <property type="protein sequence ID" value="KAI1510154.1"/>
    <property type="molecule type" value="Genomic_DNA"/>
</dbReference>
<gene>
    <name evidence="3" type="ORF">Ptr86124_011192</name>
    <name evidence="2" type="ORF">PtrM4_102810</name>
</gene>
<reference evidence="3" key="2">
    <citation type="submission" date="2021-05" db="EMBL/GenBank/DDBJ databases">
        <authorList>
            <person name="Moolhuijzen P.M."/>
            <person name="Moffat C.S."/>
        </authorList>
    </citation>
    <scope>NUCLEOTIDE SEQUENCE</scope>
    <source>
        <strain evidence="3">86-124</strain>
    </source>
</reference>
<reference evidence="2" key="1">
    <citation type="journal article" date="2018" name="BMC Genomics">
        <title>Comparative genomics of the wheat fungal pathogen Pyrenophora tritici-repentis reveals chromosomal variations and genome plasticity.</title>
        <authorList>
            <person name="Moolhuijzen P."/>
            <person name="See P.T."/>
            <person name="Hane J.K."/>
            <person name="Shi G."/>
            <person name="Liu Z."/>
            <person name="Oliver R.P."/>
            <person name="Moffat C.S."/>
        </authorList>
    </citation>
    <scope>NUCLEOTIDE SEQUENCE [LARGE SCALE GENOMIC DNA]</scope>
    <source>
        <strain evidence="2">M4</strain>
    </source>
</reference>
<dbReference type="Proteomes" id="UP000245464">
    <property type="component" value="Chromosome 5"/>
</dbReference>
<proteinExistence type="predicted"/>
<reference evidence="3" key="3">
    <citation type="journal article" date="2022" name="bioRxiv">
        <title>A global pangenome for the wheat fungal pathogen Pyrenophora tritici-repentis and prediction of effector protein structural homology.</title>
        <authorList>
            <person name="Moolhuijzen P."/>
            <person name="See P.T."/>
            <person name="Shi G."/>
            <person name="Powell H.R."/>
            <person name="Cockram J."/>
            <person name="Jorgensen L.N."/>
            <person name="Benslimane H."/>
            <person name="Strelkov S.E."/>
            <person name="Turner J."/>
            <person name="Liu Z."/>
            <person name="Moffat C.S."/>
        </authorList>
    </citation>
    <scope>NUCLEOTIDE SEQUENCE</scope>
    <source>
        <strain evidence="3">86-124</strain>
    </source>
</reference>
<sequence>MKFTTTTILATIVALAIAAPTPYIDSVDKEIGGNPAVVPRNPEPIDAAYAGNRAVGSKVGPTRGCLKHDHCPTGGI</sequence>
<name>A0A2W1GDX7_9PLEO</name>
<comment type="caution">
    <text evidence="3">The sequence shown here is derived from an EMBL/GenBank/DDBJ whole genome shotgun (WGS) entry which is preliminary data.</text>
</comment>
<keyword evidence="1" id="KW-0732">Signal</keyword>
<evidence type="ECO:0000256" key="1">
    <source>
        <dbReference type="SAM" id="SignalP"/>
    </source>
</evidence>
<reference evidence="4" key="4">
    <citation type="journal article" date="2022" name="Microb. Genom.">
        <title>A global pangenome for the wheat fungal pathogen Pyrenophora tritici-repentis and prediction of effector protein structural homology.</title>
        <authorList>
            <person name="Moolhuijzen P.M."/>
            <person name="See P.T."/>
            <person name="Shi G."/>
            <person name="Powell H.R."/>
            <person name="Cockram J."/>
            <person name="Jorgensen L.N."/>
            <person name="Benslimane H."/>
            <person name="Strelkov S.E."/>
            <person name="Turner J."/>
            <person name="Liu Z."/>
            <person name="Moffat C.S."/>
        </authorList>
    </citation>
    <scope>NUCLEOTIDE SEQUENCE [LARGE SCALE GENOMIC DNA]</scope>
</reference>
<feature type="signal peptide" evidence="1">
    <location>
        <begin position="1"/>
        <end position="18"/>
    </location>
</feature>
<dbReference type="Proteomes" id="UP000249757">
    <property type="component" value="Unassembled WGS sequence"/>
</dbReference>
<feature type="chain" id="PRO_5042701198" evidence="1">
    <location>
        <begin position="19"/>
        <end position="76"/>
    </location>
</feature>
<dbReference type="AlphaFoldDB" id="A0A2W1GDX7"/>
<evidence type="ECO:0000313" key="2">
    <source>
        <dbReference type="EMBL" id="KAF7570279.1"/>
    </source>
</evidence>